<feature type="compositionally biased region" description="Low complexity" evidence="1">
    <location>
        <begin position="108"/>
        <end position="122"/>
    </location>
</feature>
<dbReference type="AlphaFoldDB" id="A0A9X3BTB3"/>
<organism evidence="3 4">
    <name type="scientific">Mycobacterium yunnanensis</name>
    <dbReference type="NCBI Taxonomy" id="368477"/>
    <lineage>
        <taxon>Bacteria</taxon>
        <taxon>Bacillati</taxon>
        <taxon>Actinomycetota</taxon>
        <taxon>Actinomycetes</taxon>
        <taxon>Mycobacteriales</taxon>
        <taxon>Mycobacteriaceae</taxon>
        <taxon>Mycobacterium</taxon>
    </lineage>
</organism>
<sequence length="139" mass="13117">MRTLVSGSLLAASAVLCLGAGVAHAGSTPDVVGKKYSDAQTDISGAGLTAVVSTTVGDQKAWPDCLVTNTVARTVPAPENSGGSATNQLLVSLNCDDGEASNKGPGFSAASPEGKAAAAASSSAAAAASSSAAAAAPAA</sequence>
<evidence type="ECO:0000313" key="4">
    <source>
        <dbReference type="Proteomes" id="UP001141629"/>
    </source>
</evidence>
<evidence type="ECO:0000256" key="1">
    <source>
        <dbReference type="SAM" id="MobiDB-lite"/>
    </source>
</evidence>
<reference evidence="3" key="1">
    <citation type="submission" date="2020-07" db="EMBL/GenBank/DDBJ databases">
        <authorList>
            <person name="Pettersson B.M.F."/>
            <person name="Behra P.R.K."/>
            <person name="Ramesh M."/>
            <person name="Das S."/>
            <person name="Dasgupta S."/>
            <person name="Kirsebom L.A."/>
        </authorList>
    </citation>
    <scope>NUCLEOTIDE SEQUENCE</scope>
    <source>
        <strain evidence="3">DSM 44838</strain>
    </source>
</reference>
<feature type="chain" id="PRO_5040878419" evidence="2">
    <location>
        <begin position="26"/>
        <end position="139"/>
    </location>
</feature>
<evidence type="ECO:0000256" key="2">
    <source>
        <dbReference type="SAM" id="SignalP"/>
    </source>
</evidence>
<keyword evidence="2" id="KW-0732">Signal</keyword>
<name>A0A9X3BTB3_9MYCO</name>
<feature type="signal peptide" evidence="2">
    <location>
        <begin position="1"/>
        <end position="25"/>
    </location>
</feature>
<dbReference type="Gene3D" id="3.30.10.20">
    <property type="match status" value="1"/>
</dbReference>
<feature type="region of interest" description="Disordered" evidence="1">
    <location>
        <begin position="101"/>
        <end position="122"/>
    </location>
</feature>
<protein>
    <submittedName>
        <fullName evidence="3">PASTA domain-containing protein</fullName>
    </submittedName>
</protein>
<dbReference type="EMBL" id="JACKVK010000008">
    <property type="protein sequence ID" value="MCV7420950.1"/>
    <property type="molecule type" value="Genomic_DNA"/>
</dbReference>
<proteinExistence type="predicted"/>
<evidence type="ECO:0000313" key="3">
    <source>
        <dbReference type="EMBL" id="MCV7420950.1"/>
    </source>
</evidence>
<dbReference type="RefSeq" id="WP_263995738.1">
    <property type="nucleotide sequence ID" value="NZ_JACKVK010000008.1"/>
</dbReference>
<comment type="caution">
    <text evidence="3">The sequence shown here is derived from an EMBL/GenBank/DDBJ whole genome shotgun (WGS) entry which is preliminary data.</text>
</comment>
<keyword evidence="4" id="KW-1185">Reference proteome</keyword>
<reference evidence="3" key="2">
    <citation type="journal article" date="2022" name="BMC Genomics">
        <title>Comparative genome analysis of mycobacteria focusing on tRNA and non-coding RNA.</title>
        <authorList>
            <person name="Behra P.R.K."/>
            <person name="Pettersson B.M.F."/>
            <person name="Ramesh M."/>
            <person name="Das S."/>
            <person name="Dasgupta S."/>
            <person name="Kirsebom L.A."/>
        </authorList>
    </citation>
    <scope>NUCLEOTIDE SEQUENCE</scope>
    <source>
        <strain evidence="3">DSM 44838</strain>
    </source>
</reference>
<gene>
    <name evidence="3" type="ORF">H7K45_10410</name>
</gene>
<accession>A0A9X3BTB3</accession>
<dbReference type="Proteomes" id="UP001141629">
    <property type="component" value="Unassembled WGS sequence"/>
</dbReference>